<name>A0A0K1PF92_9BACT</name>
<dbReference type="EMBL" id="CP012332">
    <property type="protein sequence ID" value="AKU92177.1"/>
    <property type="molecule type" value="Genomic_DNA"/>
</dbReference>
<dbReference type="Proteomes" id="UP000055590">
    <property type="component" value="Chromosome"/>
</dbReference>
<accession>A0A0K1PF92</accession>
<evidence type="ECO:0000256" key="1">
    <source>
        <dbReference type="SAM" id="SignalP"/>
    </source>
</evidence>
<keyword evidence="3" id="KW-1185">Reference proteome</keyword>
<reference evidence="2 3" key="1">
    <citation type="submission" date="2015-08" db="EMBL/GenBank/DDBJ databases">
        <authorList>
            <person name="Babu N.S."/>
            <person name="Beckwith C.J."/>
            <person name="Beseler K.G."/>
            <person name="Brison A."/>
            <person name="Carone J.V."/>
            <person name="Caskin T.P."/>
            <person name="Diamond M."/>
            <person name="Durham M.E."/>
            <person name="Foxe J.M."/>
            <person name="Go M."/>
            <person name="Henderson B.A."/>
            <person name="Jones I.B."/>
            <person name="McGettigan J.A."/>
            <person name="Micheletti S.J."/>
            <person name="Nasrallah M.E."/>
            <person name="Ortiz D."/>
            <person name="Piller C.R."/>
            <person name="Privatt S.R."/>
            <person name="Schneider S.L."/>
            <person name="Sharp S."/>
            <person name="Smith T.C."/>
            <person name="Stanton J.D."/>
            <person name="Ullery H.E."/>
            <person name="Wilson R.J."/>
            <person name="Serrano M.G."/>
            <person name="Buck G."/>
            <person name="Lee V."/>
            <person name="Wang Y."/>
            <person name="Carvalho R."/>
            <person name="Voegtly L."/>
            <person name="Shi R."/>
            <person name="Duckworth R."/>
            <person name="Johnson A."/>
            <person name="Loviza R."/>
            <person name="Walstead R."/>
            <person name="Shah Z."/>
            <person name="Kiflezghi M."/>
            <person name="Wade K."/>
            <person name="Ball S.L."/>
            <person name="Bradley K.W."/>
            <person name="Asai D.J."/>
            <person name="Bowman C.A."/>
            <person name="Russell D.A."/>
            <person name="Pope W.H."/>
            <person name="Jacobs-Sera D."/>
            <person name="Hendrix R.W."/>
            <person name="Hatfull G.F."/>
        </authorList>
    </citation>
    <scope>NUCLEOTIDE SEQUENCE [LARGE SCALE GENOMIC DNA]</scope>
    <source>
        <strain evidence="2 3">DSM 27710</strain>
    </source>
</reference>
<dbReference type="KEGG" id="vin:AKJ08_2564"/>
<keyword evidence="1" id="KW-0732">Signal</keyword>
<sequence length="1805" mass="196980">MKKVLLLATPLMLLAACGDLSDYPTAACSSRGELGCECGPQNTCKRGADGVRLACTDGLCQVPTCSSDRPGGAGCACEGDKVCAEGHVCAGGRCEVDTGQTLTPPADPVCYTPCRGDLRKADGSVLRCSKDGLLEGCIDGALCRQGTCVMPVDTTRESGELRAGLGSKGGSCAADADCPDFQSCIAGSCYSDCSADSDCRDGRSCYRHACRIPCSTSRDRCPAETVCTTLDGEAGFCMPLASSPAGGAAPVATGTFRLSARSLELTSQKTAHAFRIENVGDQYEEFVVRKVKHREFSDAGPKTILENPLFWLELAAGSDQPERLQELTVGVGPGESKEIRLSGADNPTLDRWEGILEVTSASMGVKELSVAFARSPDGQWTGTMYYVANFPDDGLDAWVRNKSDRAALRAVGNAFIRRWGALRDRRISLREFNAALIAMQTESWKWDSVRQRCPSAANPDPNVGCYLYENNDGIAIFSDYLPDAPVPTGVAELPIVLNVRGDEASSKKWEGKIVSSETLHLAGDPHVSLSFSADPNSCSTSAGGTCLNFLDGFSAEVLVGGRYATDASDRSCSRAVSGTFELTRMPSLLPGFEEGTTEDPVTGKRYRYECRDKLLPYGNGANALNRSMAASNPIPDGATRRRSLELVDGAMIDQSTLLVLFRERLPSFLDPMDAEGFSSYGYIVLTRASQAHLTSSDFEGSTTKDYRARPESEGLSCSPELVDRVLAGFGGGSLSAATASAMGIGVVDGLVPTGDTVVPLDPASAEKVHYYCADTGYFDGGPNDDGRASGELVPCPAESRVEYFTLKGQQGEQAAMAGLGCQKSSGICRAGEPCERAGGVPGQVSPLKGSCADTLAIWKSAGTHDIRVDPVYRCKDPNELVCSKDRTDLRKGKLFYPEAVETSVVFRPLDEDITEAFRYKTRFRNRVGTSVGFAPQVCVGDAIPYCYDPAAIEQIRDRVDCATHVYTRYYDDLSDEARAKLKEFLVRNFSYSEEVVFGLLTPIVHDGFERLNAELLIMMGDEAFTSAFSSRFDLAGQKLANFEGELFEPNGISLSGGAGFQMYSLYQATQYYQAALDRFYGQSKEIWSSIGDLPPGQGFITLATTVSYFDRLIRASSQKTRVWSEIAKQYQGFNRPDLARLVVERAYGQAYMESTILSQMMRKVSRSADSSATAQITKAVELAQHTYRAALLDMRTVYRDISDEATFYGIPPDYIPFPALDPNDTNAFAKSLARAREMARVAADKEQRALADTRSFDTDSALFQAELGRIRDEAEDTLAEICGTFTVQEDGKTSVYTAIPKYAHLSEKTRLLGDPCGLMGNGELNDAILGLEQARLEFEGLKLAHRNLLASAKDAQDQASEQCKRIEDFRDYMADKDGEILRYQDGINSLQLIIDTTSNALGIASTVATLTKCSVGTATDCPTAALSLGAYMGVSIAGNVLMAVNGAIIVGLERRIGDLELAKMKREINEECTAANIDTKYVVKDLMRQAAELELEVAKFQYDLKLAFSRIEKLRNDATSTMAGQAENEEMAINVEAARNDPNVRIYRNDAVSAADRTFFAALKEAYRATKVFEYYTSQSYAALDKLFLIRMVASGDTTLEAYLDELDQAFVQFQESYGNPDTRVAIVSLRDDVLRIPRLDENGIALSEAARTRLLREKLQDVKLLDDRGYLSMAFSTSFDELSPLTRNHKLRFVEVEVVGDDVGDSLGRIYLTQRGTGVVRAVDSRTNYYSFPTRTAVLNPFFNGTRPLSPEVYKSERLRDRPYINTGWDLVFNQKDEKVNKDINLASLADIRLYVYYTDFTEL</sequence>
<dbReference type="PROSITE" id="PS51257">
    <property type="entry name" value="PROKAR_LIPOPROTEIN"/>
    <property type="match status" value="1"/>
</dbReference>
<organism evidence="2 3">
    <name type="scientific">Vulgatibacter incomptus</name>
    <dbReference type="NCBI Taxonomy" id="1391653"/>
    <lineage>
        <taxon>Bacteria</taxon>
        <taxon>Pseudomonadati</taxon>
        <taxon>Myxococcota</taxon>
        <taxon>Myxococcia</taxon>
        <taxon>Myxococcales</taxon>
        <taxon>Cystobacterineae</taxon>
        <taxon>Vulgatibacteraceae</taxon>
        <taxon>Vulgatibacter</taxon>
    </lineage>
</organism>
<protein>
    <submittedName>
        <fullName evidence="2">Uncharacterized protein</fullName>
    </submittedName>
</protein>
<dbReference type="RefSeq" id="WP_050726387.1">
    <property type="nucleotide sequence ID" value="NZ_CP012332.1"/>
</dbReference>
<feature type="chain" id="PRO_5005465460" evidence="1">
    <location>
        <begin position="22"/>
        <end position="1805"/>
    </location>
</feature>
<evidence type="ECO:0000313" key="2">
    <source>
        <dbReference type="EMBL" id="AKU92177.1"/>
    </source>
</evidence>
<evidence type="ECO:0000313" key="3">
    <source>
        <dbReference type="Proteomes" id="UP000055590"/>
    </source>
</evidence>
<proteinExistence type="predicted"/>
<dbReference type="OrthoDB" id="5478571at2"/>
<gene>
    <name evidence="2" type="ORF">AKJ08_2564</name>
</gene>
<feature type="signal peptide" evidence="1">
    <location>
        <begin position="1"/>
        <end position="21"/>
    </location>
</feature>
<dbReference type="STRING" id="1391653.AKJ08_2564"/>